<dbReference type="STRING" id="869250.J4C7X9"/>
<evidence type="ECO:0000256" key="3">
    <source>
        <dbReference type="ARBA" id="ARBA00022723"/>
    </source>
</evidence>
<dbReference type="GeneID" id="20714271"/>
<reference evidence="11 12" key="1">
    <citation type="journal article" date="2012" name="MBio">
        <title>Comparative genome analysis of three eukaryotic parasites with differing abilities to transform leukocytes reveals key mediators of Theileria-induced leukocyte transformation.</title>
        <authorList>
            <person name="Hayashida K."/>
            <person name="Hara Y."/>
            <person name="Abe T."/>
            <person name="Yamasaki C."/>
            <person name="Toyoda A."/>
            <person name="Kosuge T."/>
            <person name="Suzuki Y."/>
            <person name="Sato Y."/>
            <person name="Kawashima S."/>
            <person name="Katayama T."/>
            <person name="Wakaguri H."/>
            <person name="Inoue N."/>
            <person name="Homma K."/>
            <person name="Tada-Umezaki M."/>
            <person name="Yagi Y."/>
            <person name="Fujii Y."/>
            <person name="Habara T."/>
            <person name="Kanehisa M."/>
            <person name="Watanabe H."/>
            <person name="Ito K."/>
            <person name="Gojobori T."/>
            <person name="Sugawara H."/>
            <person name="Imanishi T."/>
            <person name="Weir W."/>
            <person name="Gardner M."/>
            <person name="Pain A."/>
            <person name="Shiels B."/>
            <person name="Hattori M."/>
            <person name="Nene V."/>
            <person name="Sugimoto C."/>
        </authorList>
    </citation>
    <scope>NUCLEOTIDE SEQUENCE [LARGE SCALE GENOMIC DNA]</scope>
    <source>
        <strain evidence="11 12">Shintoku</strain>
    </source>
</reference>
<proteinExistence type="predicted"/>
<dbReference type="InterPro" id="IPR051132">
    <property type="entry name" value="3-5_Exonuclease_domain"/>
</dbReference>
<dbReference type="GO" id="GO:0005634">
    <property type="term" value="C:nucleus"/>
    <property type="evidence" value="ECO:0007669"/>
    <property type="project" value="UniProtKB-SubCell"/>
</dbReference>
<dbReference type="GO" id="GO:0008408">
    <property type="term" value="F:3'-5' exonuclease activity"/>
    <property type="evidence" value="ECO:0007669"/>
    <property type="project" value="InterPro"/>
</dbReference>
<accession>J4C7X9</accession>
<dbReference type="GO" id="GO:0003676">
    <property type="term" value="F:nucleic acid binding"/>
    <property type="evidence" value="ECO:0007669"/>
    <property type="project" value="InterPro"/>
</dbReference>
<evidence type="ECO:0000256" key="8">
    <source>
        <dbReference type="ARBA" id="ARBA00040531"/>
    </source>
</evidence>
<comment type="subcellular location">
    <subcellularLocation>
        <location evidence="1">Nucleus</location>
    </subcellularLocation>
</comment>
<gene>
    <name evidence="11" type="ORF">TOT_020000089</name>
</gene>
<protein>
    <recommendedName>
        <fullName evidence="8">3'-5' exonuclease</fullName>
    </recommendedName>
    <alternativeName>
        <fullName evidence="9">Werner Syndrome-like exonuclease</fullName>
    </alternativeName>
</protein>
<dbReference type="OrthoDB" id="1920326at2759"/>
<dbReference type="eggNOG" id="KOG4373">
    <property type="taxonomic scope" value="Eukaryota"/>
</dbReference>
<evidence type="ECO:0000256" key="6">
    <source>
        <dbReference type="ARBA" id="ARBA00022842"/>
    </source>
</evidence>
<dbReference type="GO" id="GO:0006139">
    <property type="term" value="P:nucleobase-containing compound metabolic process"/>
    <property type="evidence" value="ECO:0007669"/>
    <property type="project" value="InterPro"/>
</dbReference>
<dbReference type="Gene3D" id="3.30.420.10">
    <property type="entry name" value="Ribonuclease H-like superfamily/Ribonuclease H"/>
    <property type="match status" value="1"/>
</dbReference>
<dbReference type="InterPro" id="IPR002562">
    <property type="entry name" value="3'-5'_exonuclease_dom"/>
</dbReference>
<dbReference type="AlphaFoldDB" id="J4C7X9"/>
<evidence type="ECO:0000313" key="12">
    <source>
        <dbReference type="Proteomes" id="UP000003786"/>
    </source>
</evidence>
<dbReference type="GO" id="GO:0046872">
    <property type="term" value="F:metal ion binding"/>
    <property type="evidence" value="ECO:0007669"/>
    <property type="project" value="UniProtKB-KW"/>
</dbReference>
<dbReference type="InterPro" id="IPR012337">
    <property type="entry name" value="RNaseH-like_sf"/>
</dbReference>
<dbReference type="OMA" id="KQQCSNW"/>
<evidence type="ECO:0000256" key="9">
    <source>
        <dbReference type="ARBA" id="ARBA00042761"/>
    </source>
</evidence>
<evidence type="ECO:0000313" key="11">
    <source>
        <dbReference type="EMBL" id="BAM39818.1"/>
    </source>
</evidence>
<evidence type="ECO:0000259" key="10">
    <source>
        <dbReference type="SMART" id="SM00474"/>
    </source>
</evidence>
<dbReference type="SMART" id="SM00474">
    <property type="entry name" value="35EXOc"/>
    <property type="match status" value="1"/>
</dbReference>
<keyword evidence="7" id="KW-0539">Nucleus</keyword>
<keyword evidence="12" id="KW-1185">Reference proteome</keyword>
<evidence type="ECO:0000256" key="7">
    <source>
        <dbReference type="ARBA" id="ARBA00023242"/>
    </source>
</evidence>
<dbReference type="RefSeq" id="XP_009690119.1">
    <property type="nucleotide sequence ID" value="XM_009691824.1"/>
</dbReference>
<evidence type="ECO:0000256" key="5">
    <source>
        <dbReference type="ARBA" id="ARBA00022839"/>
    </source>
</evidence>
<dbReference type="InterPro" id="IPR036397">
    <property type="entry name" value="RNaseH_sf"/>
</dbReference>
<keyword evidence="4" id="KW-0378">Hydrolase</keyword>
<sequence>MFPYVFALALLIKPYPCFNLSGRVFKRSFAPFSRCFSNTLESYPRTPPSEYAFFTGNKVLIDNSNLSEYSSSIDHLLDTKLIGFDLEHVPDYYTFVNSSSRKCKPSIVQICGDSVCFIYLLYKIGHVPESLSRILDSKDMLKVAHGAPSDMRLMFRHYGTRCRNFVDLIDLCSRNNISPASLKNATESVLKLKLCKKQQCSNWEAEELNSDQISYASTDAWVAREIFLRLGPSKLNRLFVNSDGDIETE</sequence>
<keyword evidence="6" id="KW-0460">Magnesium</keyword>
<dbReference type="EMBL" id="AP011947">
    <property type="protein sequence ID" value="BAM39818.1"/>
    <property type="molecule type" value="Genomic_DNA"/>
</dbReference>
<dbReference type="Proteomes" id="UP000003786">
    <property type="component" value="Chromosome 2"/>
</dbReference>
<keyword evidence="2" id="KW-0540">Nuclease</keyword>
<dbReference type="VEuPathDB" id="PiroplasmaDB:TOT_020000089"/>
<dbReference type="SUPFAM" id="SSF53098">
    <property type="entry name" value="Ribonuclease H-like"/>
    <property type="match status" value="1"/>
</dbReference>
<evidence type="ECO:0000256" key="2">
    <source>
        <dbReference type="ARBA" id="ARBA00022722"/>
    </source>
</evidence>
<keyword evidence="3" id="KW-0479">Metal-binding</keyword>
<keyword evidence="5" id="KW-0269">Exonuclease</keyword>
<evidence type="ECO:0000256" key="1">
    <source>
        <dbReference type="ARBA" id="ARBA00004123"/>
    </source>
</evidence>
<feature type="domain" description="3'-5' exonuclease" evidence="10">
    <location>
        <begin position="57"/>
        <end position="235"/>
    </location>
</feature>
<dbReference type="CDD" id="cd06141">
    <property type="entry name" value="WRN_exo"/>
    <property type="match status" value="1"/>
</dbReference>
<name>J4C7X9_THEOR</name>
<organism evidence="11 12">
    <name type="scientific">Theileria orientalis strain Shintoku</name>
    <dbReference type="NCBI Taxonomy" id="869250"/>
    <lineage>
        <taxon>Eukaryota</taxon>
        <taxon>Sar</taxon>
        <taxon>Alveolata</taxon>
        <taxon>Apicomplexa</taxon>
        <taxon>Aconoidasida</taxon>
        <taxon>Piroplasmida</taxon>
        <taxon>Theileriidae</taxon>
        <taxon>Theileria</taxon>
    </lineage>
</organism>
<dbReference type="PANTHER" id="PTHR13620">
    <property type="entry name" value="3-5 EXONUCLEASE"/>
    <property type="match status" value="1"/>
</dbReference>
<dbReference type="KEGG" id="tot:TOT_020000089"/>
<dbReference type="Pfam" id="PF01612">
    <property type="entry name" value="DNA_pol_A_exo1"/>
    <property type="match status" value="1"/>
</dbReference>
<dbReference type="PANTHER" id="PTHR13620:SF109">
    <property type="entry name" value="3'-5' EXONUCLEASE"/>
    <property type="match status" value="1"/>
</dbReference>
<evidence type="ECO:0000256" key="4">
    <source>
        <dbReference type="ARBA" id="ARBA00022801"/>
    </source>
</evidence>